<proteinExistence type="inferred from homology"/>
<dbReference type="Proteomes" id="UP000029278">
    <property type="component" value="Unassembled WGS sequence"/>
</dbReference>
<dbReference type="GeneID" id="77006999"/>
<dbReference type="PANTHER" id="PTHR30085">
    <property type="entry name" value="AMINO ACID ABC TRANSPORTER PERMEASE"/>
    <property type="match status" value="1"/>
</dbReference>
<feature type="signal peptide" evidence="4">
    <location>
        <begin position="1"/>
        <end position="23"/>
    </location>
</feature>
<dbReference type="OrthoDB" id="115856at2"/>
<evidence type="ECO:0000313" key="7">
    <source>
        <dbReference type="EMBL" id="MUG21538.1"/>
    </source>
</evidence>
<evidence type="ECO:0000256" key="2">
    <source>
        <dbReference type="ARBA" id="ARBA00022448"/>
    </source>
</evidence>
<accession>A0A090ZHH0</accession>
<dbReference type="InterPro" id="IPR001638">
    <property type="entry name" value="Solute-binding_3/MltF_N"/>
</dbReference>
<name>A0A090ZHH0_PAEMA</name>
<keyword evidence="3 4" id="KW-0732">Signal</keyword>
<evidence type="ECO:0000313" key="8">
    <source>
        <dbReference type="Proteomes" id="UP000029278"/>
    </source>
</evidence>
<dbReference type="PATRIC" id="fig|44252.3.peg.1077"/>
<reference evidence="6 8" key="1">
    <citation type="submission" date="2014-04" db="EMBL/GenBank/DDBJ databases">
        <authorList>
            <person name="Bishop-Lilly K.A."/>
            <person name="Broomall S.M."/>
            <person name="Chain P.S."/>
            <person name="Chertkov O."/>
            <person name="Coyne S.R."/>
            <person name="Daligault H.E."/>
            <person name="Davenport K.W."/>
            <person name="Erkkila T."/>
            <person name="Frey K.G."/>
            <person name="Gibbons H.S."/>
            <person name="Gu W."/>
            <person name="Jaissle J."/>
            <person name="Johnson S.L."/>
            <person name="Koroleva G.I."/>
            <person name="Ladner J.T."/>
            <person name="Lo C.-C."/>
            <person name="Minogue T.D."/>
            <person name="Munk C."/>
            <person name="Palacios G.F."/>
            <person name="Redden C.L."/>
            <person name="Rosenzweig C.N."/>
            <person name="Scholz M.B."/>
            <person name="Teshima H."/>
            <person name="Xu Y."/>
        </authorList>
    </citation>
    <scope>NUCLEOTIDE SEQUENCE [LARGE SCALE GENOMIC DNA]</scope>
    <source>
        <strain evidence="6 8">8244</strain>
    </source>
</reference>
<comment type="similarity">
    <text evidence="1">Belongs to the bacterial solute-binding protein 3 family.</text>
</comment>
<dbReference type="Proteomes" id="UP000442469">
    <property type="component" value="Unassembled WGS sequence"/>
</dbReference>
<feature type="domain" description="Solute-binding protein family 3/N-terminal" evidence="5">
    <location>
        <begin position="54"/>
        <end position="276"/>
    </location>
</feature>
<keyword evidence="2" id="KW-0813">Transport</keyword>
<evidence type="ECO:0000313" key="9">
    <source>
        <dbReference type="Proteomes" id="UP000442469"/>
    </source>
</evidence>
<evidence type="ECO:0000256" key="4">
    <source>
        <dbReference type="SAM" id="SignalP"/>
    </source>
</evidence>
<dbReference type="Pfam" id="PF00497">
    <property type="entry name" value="SBP_bac_3"/>
    <property type="match status" value="1"/>
</dbReference>
<dbReference type="RefSeq" id="WP_036622720.1">
    <property type="nucleotide sequence ID" value="NZ_BGML01000003.1"/>
</dbReference>
<evidence type="ECO:0000259" key="5">
    <source>
        <dbReference type="SMART" id="SM00062"/>
    </source>
</evidence>
<evidence type="ECO:0000256" key="3">
    <source>
        <dbReference type="ARBA" id="ARBA00022729"/>
    </source>
</evidence>
<dbReference type="EMBL" id="WNZZ01000002">
    <property type="protein sequence ID" value="MUG21538.1"/>
    <property type="molecule type" value="Genomic_DNA"/>
</dbReference>
<gene>
    <name evidence="6" type="ORF">DJ90_3974</name>
    <name evidence="7" type="ORF">GNQ08_03715</name>
</gene>
<dbReference type="SUPFAM" id="SSF53850">
    <property type="entry name" value="Periplasmic binding protein-like II"/>
    <property type="match status" value="1"/>
</dbReference>
<dbReference type="SMART" id="SM00062">
    <property type="entry name" value="PBPb"/>
    <property type="match status" value="1"/>
</dbReference>
<dbReference type="InterPro" id="IPR051455">
    <property type="entry name" value="Bact_solute-bind_prot3"/>
</dbReference>
<comment type="caution">
    <text evidence="6">The sequence shown here is derived from an EMBL/GenBank/DDBJ whole genome shotgun (WGS) entry which is preliminary data.</text>
</comment>
<evidence type="ECO:0000313" key="6">
    <source>
        <dbReference type="EMBL" id="KFN10789.1"/>
    </source>
</evidence>
<dbReference type="AlphaFoldDB" id="A0A090ZHH0"/>
<dbReference type="Gene3D" id="3.40.190.10">
    <property type="entry name" value="Periplasmic binding protein-like II"/>
    <property type="match status" value="2"/>
</dbReference>
<dbReference type="HOGENOM" id="CLU_019602_18_4_9"/>
<dbReference type="PANTHER" id="PTHR30085:SF6">
    <property type="entry name" value="ABC TRANSPORTER GLUTAMINE-BINDING PROTEIN GLNH"/>
    <property type="match status" value="1"/>
</dbReference>
<keyword evidence="8" id="KW-1185">Reference proteome</keyword>
<dbReference type="EMBL" id="JMQA01000017">
    <property type="protein sequence ID" value="KFN10789.1"/>
    <property type="molecule type" value="Genomic_DNA"/>
</dbReference>
<dbReference type="GO" id="GO:0005576">
    <property type="term" value="C:extracellular region"/>
    <property type="evidence" value="ECO:0007669"/>
    <property type="project" value="TreeGrafter"/>
</dbReference>
<organism evidence="6 8">
    <name type="scientific">Paenibacillus macerans</name>
    <name type="common">Bacillus macerans</name>
    <dbReference type="NCBI Taxonomy" id="44252"/>
    <lineage>
        <taxon>Bacteria</taxon>
        <taxon>Bacillati</taxon>
        <taxon>Bacillota</taxon>
        <taxon>Bacilli</taxon>
        <taxon>Bacillales</taxon>
        <taxon>Paenibacillaceae</taxon>
        <taxon>Paenibacillus</taxon>
    </lineage>
</organism>
<dbReference type="PROSITE" id="PS51257">
    <property type="entry name" value="PROKAR_LIPOPROTEIN"/>
    <property type="match status" value="1"/>
</dbReference>
<reference evidence="7 9" key="2">
    <citation type="submission" date="2019-11" db="EMBL/GenBank/DDBJ databases">
        <title>Draft genome sequences of five Paenibacillus species of dairy origin.</title>
        <authorList>
            <person name="Olajide A.M."/>
            <person name="Chen S."/>
            <person name="Lapointe G."/>
        </authorList>
    </citation>
    <scope>NUCLEOTIDE SEQUENCE [LARGE SCALE GENOMIC DNA]</scope>
    <source>
        <strain evidence="7 9">3CT49</strain>
    </source>
</reference>
<dbReference type="GO" id="GO:0030288">
    <property type="term" value="C:outer membrane-bounded periplasmic space"/>
    <property type="evidence" value="ECO:0007669"/>
    <property type="project" value="TreeGrafter"/>
</dbReference>
<dbReference type="GO" id="GO:0006865">
    <property type="term" value="P:amino acid transport"/>
    <property type="evidence" value="ECO:0007669"/>
    <property type="project" value="TreeGrafter"/>
</dbReference>
<feature type="chain" id="PRO_5038207328" evidence="4">
    <location>
        <begin position="24"/>
        <end position="293"/>
    </location>
</feature>
<evidence type="ECO:0000256" key="1">
    <source>
        <dbReference type="ARBA" id="ARBA00010333"/>
    </source>
</evidence>
<dbReference type="STRING" id="44252.DJ90_3974"/>
<sequence>MKNSWKRALSVLSLLLLAGMLTACGGDSSGAAGGSAGAKEASGGGIQAIKDRGKLIVGVFSDKPPFGFTDELGNFIGFDNDLAKRFAKDLLGDETKIEFVTVEPASRIPYLQSGKVDLIVANMTVTDERAEQVDFTNPTMKVATQVLVADNSGIQTLDDLKGKKIIVTKGTTADIFLTENRPDIELVKYDKNTESLQALKDGRGDGYAQDNFILIGWAKDNPGFHLIEEKLEKEAPIAPAVQKGNTELRDWVNTELENLGKEQFLLQLYNKYVKDELGPDTDPNEVITEGGKL</sequence>
<protein>
    <submittedName>
        <fullName evidence="6">Putative amino-acid transporter periplasmic solute-binding protein</fullName>
    </submittedName>
    <submittedName>
        <fullName evidence="7">Transporter substrate-binding domain-containing protein</fullName>
    </submittedName>
</protein>